<evidence type="ECO:0000256" key="14">
    <source>
        <dbReference type="SAM" id="Phobius"/>
    </source>
</evidence>
<keyword evidence="5" id="KW-0597">Phosphoprotein</keyword>
<dbReference type="SMART" id="SM00387">
    <property type="entry name" value="HATPase_c"/>
    <property type="match status" value="1"/>
</dbReference>
<comment type="subcellular location">
    <subcellularLocation>
        <location evidence="2">Cell membrane</location>
        <topology evidence="2">Multi-pass membrane protein</topology>
    </subcellularLocation>
</comment>
<dbReference type="CDD" id="cd00082">
    <property type="entry name" value="HisKA"/>
    <property type="match status" value="1"/>
</dbReference>
<dbReference type="PANTHER" id="PTHR45528">
    <property type="entry name" value="SENSOR HISTIDINE KINASE CPXA"/>
    <property type="match status" value="1"/>
</dbReference>
<protein>
    <recommendedName>
        <fullName evidence="3">histidine kinase</fullName>
        <ecNumber evidence="3">2.7.13.3</ecNumber>
    </recommendedName>
</protein>
<dbReference type="InterPro" id="IPR003661">
    <property type="entry name" value="HisK_dim/P_dom"/>
</dbReference>
<dbReference type="InterPro" id="IPR003660">
    <property type="entry name" value="HAMP_dom"/>
</dbReference>
<evidence type="ECO:0000256" key="4">
    <source>
        <dbReference type="ARBA" id="ARBA00022475"/>
    </source>
</evidence>
<dbReference type="EMBL" id="BAABBN010000012">
    <property type="protein sequence ID" value="GAA3935029.1"/>
    <property type="molecule type" value="Genomic_DNA"/>
</dbReference>
<keyword evidence="6" id="KW-0808">Transferase</keyword>
<accession>A0ABP7N3R0</accession>
<dbReference type="InterPro" id="IPR036097">
    <property type="entry name" value="HisK_dim/P_sf"/>
</dbReference>
<keyword evidence="11 14" id="KW-1133">Transmembrane helix</keyword>
<evidence type="ECO:0000313" key="17">
    <source>
        <dbReference type="EMBL" id="GAA3935029.1"/>
    </source>
</evidence>
<evidence type="ECO:0000256" key="12">
    <source>
        <dbReference type="ARBA" id="ARBA00023012"/>
    </source>
</evidence>
<dbReference type="SMART" id="SM00388">
    <property type="entry name" value="HisKA"/>
    <property type="match status" value="1"/>
</dbReference>
<evidence type="ECO:0000256" key="10">
    <source>
        <dbReference type="ARBA" id="ARBA00022840"/>
    </source>
</evidence>
<dbReference type="InterPro" id="IPR004358">
    <property type="entry name" value="Sig_transdc_His_kin-like_C"/>
</dbReference>
<evidence type="ECO:0000256" key="11">
    <source>
        <dbReference type="ARBA" id="ARBA00022989"/>
    </source>
</evidence>
<dbReference type="CDD" id="cd06225">
    <property type="entry name" value="HAMP"/>
    <property type="match status" value="1"/>
</dbReference>
<dbReference type="Pfam" id="PF02518">
    <property type="entry name" value="HATPase_c"/>
    <property type="match status" value="1"/>
</dbReference>
<keyword evidence="13 14" id="KW-0472">Membrane</keyword>
<evidence type="ECO:0000256" key="3">
    <source>
        <dbReference type="ARBA" id="ARBA00012438"/>
    </source>
</evidence>
<evidence type="ECO:0000259" key="16">
    <source>
        <dbReference type="PROSITE" id="PS50885"/>
    </source>
</evidence>
<proteinExistence type="predicted"/>
<feature type="domain" description="HAMP" evidence="16">
    <location>
        <begin position="171"/>
        <end position="226"/>
    </location>
</feature>
<dbReference type="Proteomes" id="UP001501565">
    <property type="component" value="Unassembled WGS sequence"/>
</dbReference>
<evidence type="ECO:0000259" key="15">
    <source>
        <dbReference type="PROSITE" id="PS50109"/>
    </source>
</evidence>
<dbReference type="SUPFAM" id="SSF55874">
    <property type="entry name" value="ATPase domain of HSP90 chaperone/DNA topoisomerase II/histidine kinase"/>
    <property type="match status" value="1"/>
</dbReference>
<dbReference type="InterPro" id="IPR005467">
    <property type="entry name" value="His_kinase_dom"/>
</dbReference>
<feature type="transmembrane region" description="Helical" evidence="14">
    <location>
        <begin position="6"/>
        <end position="28"/>
    </location>
</feature>
<evidence type="ECO:0000256" key="7">
    <source>
        <dbReference type="ARBA" id="ARBA00022692"/>
    </source>
</evidence>
<evidence type="ECO:0000256" key="2">
    <source>
        <dbReference type="ARBA" id="ARBA00004651"/>
    </source>
</evidence>
<dbReference type="PROSITE" id="PS50885">
    <property type="entry name" value="HAMP"/>
    <property type="match status" value="1"/>
</dbReference>
<dbReference type="SMART" id="SM00304">
    <property type="entry name" value="HAMP"/>
    <property type="match status" value="1"/>
</dbReference>
<name>A0ABP7N3R0_9GAMM</name>
<evidence type="ECO:0000256" key="6">
    <source>
        <dbReference type="ARBA" id="ARBA00022679"/>
    </source>
</evidence>
<dbReference type="PROSITE" id="PS50109">
    <property type="entry name" value="HIS_KIN"/>
    <property type="match status" value="1"/>
</dbReference>
<evidence type="ECO:0000313" key="18">
    <source>
        <dbReference type="Proteomes" id="UP001501565"/>
    </source>
</evidence>
<dbReference type="Gene3D" id="1.10.287.130">
    <property type="match status" value="1"/>
</dbReference>
<keyword evidence="9" id="KW-0418">Kinase</keyword>
<dbReference type="InterPro" id="IPR003594">
    <property type="entry name" value="HATPase_dom"/>
</dbReference>
<organism evidence="17 18">
    <name type="scientific">Litoribacillus peritrichatus</name>
    <dbReference type="NCBI Taxonomy" id="718191"/>
    <lineage>
        <taxon>Bacteria</taxon>
        <taxon>Pseudomonadati</taxon>
        <taxon>Pseudomonadota</taxon>
        <taxon>Gammaproteobacteria</taxon>
        <taxon>Oceanospirillales</taxon>
        <taxon>Oceanospirillaceae</taxon>
        <taxon>Litoribacillus</taxon>
    </lineage>
</organism>
<dbReference type="Pfam" id="PF00512">
    <property type="entry name" value="HisKA"/>
    <property type="match status" value="1"/>
</dbReference>
<evidence type="ECO:0000256" key="13">
    <source>
        <dbReference type="ARBA" id="ARBA00023136"/>
    </source>
</evidence>
<dbReference type="SUPFAM" id="SSF158472">
    <property type="entry name" value="HAMP domain-like"/>
    <property type="match status" value="1"/>
</dbReference>
<dbReference type="Pfam" id="PF00672">
    <property type="entry name" value="HAMP"/>
    <property type="match status" value="1"/>
</dbReference>
<gene>
    <name evidence="17" type="ORF">GCM10022277_34470</name>
</gene>
<keyword evidence="18" id="KW-1185">Reference proteome</keyword>
<keyword evidence="4" id="KW-1003">Cell membrane</keyword>
<evidence type="ECO:0000256" key="8">
    <source>
        <dbReference type="ARBA" id="ARBA00022741"/>
    </source>
</evidence>
<keyword evidence="10 17" id="KW-0067">ATP-binding</keyword>
<dbReference type="PANTHER" id="PTHR45528:SF1">
    <property type="entry name" value="SENSOR HISTIDINE KINASE CPXA"/>
    <property type="match status" value="1"/>
</dbReference>
<dbReference type="EC" id="2.7.13.3" evidence="3"/>
<dbReference type="Gene3D" id="1.10.8.500">
    <property type="entry name" value="HAMP domain in histidine kinase"/>
    <property type="match status" value="1"/>
</dbReference>
<dbReference type="GO" id="GO:0005524">
    <property type="term" value="F:ATP binding"/>
    <property type="evidence" value="ECO:0007669"/>
    <property type="project" value="UniProtKB-KW"/>
</dbReference>
<feature type="domain" description="Histidine kinase" evidence="15">
    <location>
        <begin position="234"/>
        <end position="459"/>
    </location>
</feature>
<reference evidence="18" key="1">
    <citation type="journal article" date="2019" name="Int. J. Syst. Evol. Microbiol.">
        <title>The Global Catalogue of Microorganisms (GCM) 10K type strain sequencing project: providing services to taxonomists for standard genome sequencing and annotation.</title>
        <authorList>
            <consortium name="The Broad Institute Genomics Platform"/>
            <consortium name="The Broad Institute Genome Sequencing Center for Infectious Disease"/>
            <person name="Wu L."/>
            <person name="Ma J."/>
        </authorList>
    </citation>
    <scope>NUCLEOTIDE SEQUENCE [LARGE SCALE GENOMIC DNA]</scope>
    <source>
        <strain evidence="18">JCM 17551</strain>
    </source>
</reference>
<dbReference type="PRINTS" id="PR00344">
    <property type="entry name" value="BCTRLSENSOR"/>
</dbReference>
<dbReference type="SUPFAM" id="SSF47384">
    <property type="entry name" value="Homodimeric domain of signal transducing histidine kinase"/>
    <property type="match status" value="1"/>
</dbReference>
<dbReference type="RefSeq" id="WP_344799843.1">
    <property type="nucleotide sequence ID" value="NZ_BAABBN010000012.1"/>
</dbReference>
<keyword evidence="7 14" id="KW-0812">Transmembrane</keyword>
<keyword evidence="8" id="KW-0547">Nucleotide-binding</keyword>
<dbReference type="InterPro" id="IPR050398">
    <property type="entry name" value="HssS/ArlS-like"/>
</dbReference>
<comment type="catalytic activity">
    <reaction evidence="1">
        <text>ATP + protein L-histidine = ADP + protein N-phospho-L-histidine.</text>
        <dbReference type="EC" id="2.7.13.3"/>
    </reaction>
</comment>
<dbReference type="Gene3D" id="3.30.565.10">
    <property type="entry name" value="Histidine kinase-like ATPase, C-terminal domain"/>
    <property type="match status" value="1"/>
</dbReference>
<evidence type="ECO:0000256" key="9">
    <source>
        <dbReference type="ARBA" id="ARBA00022777"/>
    </source>
</evidence>
<dbReference type="InterPro" id="IPR036890">
    <property type="entry name" value="HATPase_C_sf"/>
</dbReference>
<evidence type="ECO:0000256" key="1">
    <source>
        <dbReference type="ARBA" id="ARBA00000085"/>
    </source>
</evidence>
<comment type="caution">
    <text evidence="17">The sequence shown here is derived from an EMBL/GenBank/DDBJ whole genome shotgun (WGS) entry which is preliminary data.</text>
</comment>
<keyword evidence="12" id="KW-0902">Two-component regulatory system</keyword>
<sequence>MKSLFTKIFLSFWLMIILVIITTAFLLYQSRLQSHELPLPLERASFKAERAYEVRGELGLQRWLQHTRGRLRPHNVFLLKDHKGLFDDDVPKSVRRVSKKLSEEVSSIQVPTGGHLYFGRYFKTDDNKEFTIIYQRPPIHKAFLAHMANTGWALFASLTLMSGIICYLLARHLTLPVRALQDATQSLAQGDLDVEITPRLGKRKDELSELARDFDEMAKQIKNAYNSQRRLVHDMSHELRAPIARMQVALAIMEGADKHDTQMIQRMQHEVDHFESIIKQTLSLPAFELSTIELSDKVDVRDTLLTLISDFKFEHQNSQLNIQLNQGCLINQPLWVQSKDNWISTIFRNVISNAVQYRLPDTAITICTSQKTFKGLTIHRVEITNESLGVDNLHLEEIFEPFSRADQARTPGSTNIGLGLSIVKALVKLHDGKVFAENIQDQHGQIKAFKVTIELPAAKNS</sequence>
<evidence type="ECO:0000256" key="5">
    <source>
        <dbReference type="ARBA" id="ARBA00022553"/>
    </source>
</evidence>